<evidence type="ECO:0000259" key="6">
    <source>
        <dbReference type="Pfam" id="PF26138"/>
    </source>
</evidence>
<evidence type="ECO:0000256" key="3">
    <source>
        <dbReference type="SAM" id="MobiDB-lite"/>
    </source>
</evidence>
<dbReference type="GO" id="GO:0046872">
    <property type="term" value="F:metal ion binding"/>
    <property type="evidence" value="ECO:0007669"/>
    <property type="project" value="UniProtKB-KW"/>
</dbReference>
<feature type="domain" description="DDE Tnp4" evidence="5">
    <location>
        <begin position="255"/>
        <end position="346"/>
    </location>
</feature>
<dbReference type="InterPro" id="IPR058353">
    <property type="entry name" value="DUF8040"/>
</dbReference>
<dbReference type="Pfam" id="PF26138">
    <property type="entry name" value="DUF8040"/>
    <property type="match status" value="1"/>
</dbReference>
<feature type="domain" description="Myb/SANT-like" evidence="4">
    <location>
        <begin position="418"/>
        <end position="512"/>
    </location>
</feature>
<evidence type="ECO:0000313" key="8">
    <source>
        <dbReference type="Proteomes" id="UP001603857"/>
    </source>
</evidence>
<organism evidence="7 8">
    <name type="scientific">Flemingia macrophylla</name>
    <dbReference type="NCBI Taxonomy" id="520843"/>
    <lineage>
        <taxon>Eukaryota</taxon>
        <taxon>Viridiplantae</taxon>
        <taxon>Streptophyta</taxon>
        <taxon>Embryophyta</taxon>
        <taxon>Tracheophyta</taxon>
        <taxon>Spermatophyta</taxon>
        <taxon>Magnoliopsida</taxon>
        <taxon>eudicotyledons</taxon>
        <taxon>Gunneridae</taxon>
        <taxon>Pentapetalae</taxon>
        <taxon>rosids</taxon>
        <taxon>fabids</taxon>
        <taxon>Fabales</taxon>
        <taxon>Fabaceae</taxon>
        <taxon>Papilionoideae</taxon>
        <taxon>50 kb inversion clade</taxon>
        <taxon>NPAAA clade</taxon>
        <taxon>indigoferoid/millettioid clade</taxon>
        <taxon>Phaseoleae</taxon>
        <taxon>Flemingia</taxon>
    </lineage>
</organism>
<protein>
    <recommendedName>
        <fullName evidence="9">Myb/SANT-like domain-containing protein</fullName>
    </recommendedName>
</protein>
<feature type="domain" description="DUF8040" evidence="6">
    <location>
        <begin position="158"/>
        <end position="237"/>
    </location>
</feature>
<gene>
    <name evidence="7" type="ORF">Fmac_003101</name>
</gene>
<sequence>MAGVGRNSGQAASLARRLRRRGGLVGVGAFVGVVHGCEPGAAVDGQIADVAGVGSPGPVRDGGVPDLHGEGMERSGGGPTVMMGLRQRRPDLRQRRPDLGLLRVEEGPGGAVCEGAARVGGRVEEEGGRRRRCTSSNVRDFVSQKERRRQELMSYIIHTEQCRDIIRMGPVAFINLCQRVRGTGLVKDAFRSTVEEQVAKFLHIVGHNVKNRSVSFFFHRSGETVSRHFHNVLNAIIMLERELLVQPSGRDVQPYILNNSRFYPYFKGQILTPYRGVRYHLKEYSRRGPQNPRELFNHRHSSLRNVIERTFSVLKKRFPIIASGTEPHYSLDTMMNIILACCIVHNFLRGVDNDDSLLAEVDRELMEEDVDTMSTQVREEDYREGANLRDSIANEMCKMNRGKGIAPDSSIAVREFTKWTDDMDFRLLTAMLDEARLGNRVDGSWTTQAYNNMVESLRQSGLIGITKNNVKNRQKSLKDRWREVHDLFNGLSGFAWDESTKRFSAEPEVWDDLLTPLAAKWRVNPIRYYDLMEELWGADRATGHMARTAREARRNISTPSYRVDLNDDRSNHLIQDLIQTYRSPPHVDSYDPGDGTRSIPSVASTGTSGTSSSRGTKRKDAMVDVMDAQFDKLTTKLDTFTDYFGRGNDLTQRLSDIVERQVIAIERRNDLINEQINVMRQTSTVQYSESDIWEMLVRINLPDEQIMVQCYDWLCNNPSHVRRLCGLPPHLRLNQLLKLMGASG</sequence>
<dbReference type="Pfam" id="PF12776">
    <property type="entry name" value="Myb_DNA-bind_3"/>
    <property type="match status" value="1"/>
</dbReference>
<evidence type="ECO:0000256" key="2">
    <source>
        <dbReference type="ARBA" id="ARBA00022723"/>
    </source>
</evidence>
<comment type="caution">
    <text evidence="7">The sequence shown here is derived from an EMBL/GenBank/DDBJ whole genome shotgun (WGS) entry which is preliminary data.</text>
</comment>
<evidence type="ECO:0000313" key="7">
    <source>
        <dbReference type="EMBL" id="KAL2349101.1"/>
    </source>
</evidence>
<dbReference type="InterPro" id="IPR024752">
    <property type="entry name" value="Myb/SANT-like_dom"/>
</dbReference>
<dbReference type="AlphaFoldDB" id="A0ABD1NLX9"/>
<comment type="cofactor">
    <cofactor evidence="1">
        <name>a divalent metal cation</name>
        <dbReference type="ChEBI" id="CHEBI:60240"/>
    </cofactor>
</comment>
<feature type="region of interest" description="Disordered" evidence="3">
    <location>
        <begin position="583"/>
        <end position="618"/>
    </location>
</feature>
<evidence type="ECO:0000259" key="5">
    <source>
        <dbReference type="Pfam" id="PF13359"/>
    </source>
</evidence>
<dbReference type="Pfam" id="PF13359">
    <property type="entry name" value="DDE_Tnp_4"/>
    <property type="match status" value="1"/>
</dbReference>
<evidence type="ECO:0000259" key="4">
    <source>
        <dbReference type="Pfam" id="PF12776"/>
    </source>
</evidence>
<dbReference type="EMBL" id="JBGMDY010000001">
    <property type="protein sequence ID" value="KAL2349101.1"/>
    <property type="molecule type" value="Genomic_DNA"/>
</dbReference>
<keyword evidence="8" id="KW-1185">Reference proteome</keyword>
<dbReference type="PANTHER" id="PTHR46929">
    <property type="entry name" value="EXPRESSED PROTEIN"/>
    <property type="match status" value="1"/>
</dbReference>
<reference evidence="7 8" key="1">
    <citation type="submission" date="2024-08" db="EMBL/GenBank/DDBJ databases">
        <title>Insights into the chromosomal genome structure of Flemingia macrophylla.</title>
        <authorList>
            <person name="Ding Y."/>
            <person name="Zhao Y."/>
            <person name="Bi W."/>
            <person name="Wu M."/>
            <person name="Zhao G."/>
            <person name="Gong Y."/>
            <person name="Li W."/>
            <person name="Zhang P."/>
        </authorList>
    </citation>
    <scope>NUCLEOTIDE SEQUENCE [LARGE SCALE GENOMIC DNA]</scope>
    <source>
        <strain evidence="7">DYQJB</strain>
        <tissue evidence="7">Leaf</tissue>
    </source>
</reference>
<accession>A0ABD1NLX9</accession>
<feature type="compositionally biased region" description="Low complexity" evidence="3">
    <location>
        <begin position="604"/>
        <end position="614"/>
    </location>
</feature>
<dbReference type="Proteomes" id="UP001603857">
    <property type="component" value="Unassembled WGS sequence"/>
</dbReference>
<name>A0ABD1NLX9_9FABA</name>
<dbReference type="InterPro" id="IPR027806">
    <property type="entry name" value="HARBI1_dom"/>
</dbReference>
<evidence type="ECO:0008006" key="9">
    <source>
        <dbReference type="Google" id="ProtNLM"/>
    </source>
</evidence>
<dbReference type="PANTHER" id="PTHR46929:SF4">
    <property type="entry name" value="MYB_SANT-LIKE DOMAIN-CONTAINING PROTEIN"/>
    <property type="match status" value="1"/>
</dbReference>
<evidence type="ECO:0000256" key="1">
    <source>
        <dbReference type="ARBA" id="ARBA00001968"/>
    </source>
</evidence>
<proteinExistence type="predicted"/>
<keyword evidence="2" id="KW-0479">Metal-binding</keyword>